<organism evidence="5 6">
    <name type="scientific">Iris pallida</name>
    <name type="common">Sweet iris</name>
    <dbReference type="NCBI Taxonomy" id="29817"/>
    <lineage>
        <taxon>Eukaryota</taxon>
        <taxon>Viridiplantae</taxon>
        <taxon>Streptophyta</taxon>
        <taxon>Embryophyta</taxon>
        <taxon>Tracheophyta</taxon>
        <taxon>Spermatophyta</taxon>
        <taxon>Magnoliopsida</taxon>
        <taxon>Liliopsida</taxon>
        <taxon>Asparagales</taxon>
        <taxon>Iridaceae</taxon>
        <taxon>Iridoideae</taxon>
        <taxon>Irideae</taxon>
        <taxon>Iris</taxon>
    </lineage>
</organism>
<feature type="compositionally biased region" description="Polar residues" evidence="3">
    <location>
        <begin position="24"/>
        <end position="36"/>
    </location>
</feature>
<comment type="caution">
    <text evidence="5">The sequence shown here is derived from an EMBL/GenBank/DDBJ whole genome shotgun (WGS) entry which is preliminary data.</text>
</comment>
<feature type="compositionally biased region" description="Low complexity" evidence="3">
    <location>
        <begin position="518"/>
        <end position="534"/>
    </location>
</feature>
<sequence length="661" mass="69001">MADEVHFSSRPDNKRKFDDPATTPPFSSAARRTTGFSSPIASNSPDAPPPSYSSVPPPPDGIELAKQRAQEIAAKLFSDAEAKRPKTDNGPADSNNNNDYGHKTYSQQMPSFASTTPAASFNPYGYGGSNKRVDIPNGRVGVIIGKGGETIKYLQQQSGGCKIQVTRDADADPYSQTRTVELTGTAEQISKAEKLISDVLAEAEAGGSATSTGTVRKFVSPQVGGEQFTMKVPNNRVGLIIGKGGETIKNMQASSGARIQIIPLHPPPGDTSTERTVQIDGTTEQIEAAKQLVNEVISEKRMRNPQMGGGYSQQGYRPPRPPTNWGPPGPPMQQQGYGYMQPGAYPGQPPQYSQPSYGSYPPQPASGGYSSGWDQSSNTSTQQSTPAAGYDYYSQQQPQQQQAQQPPLVTSSAPADNNSYNNYGQPPAYNSQGSYVDASYPQGSGGQQPTYGQDTYSGGYNAQAPQPGVSQPTSNPQAGYDQGYGSAGYGGTVANPAQDGSAAAYGTSVGAAPTQQGYTAQPPSTASTTYTSSQVGYGQPTPLTQPSYGQSPQAQKPPIVQAGYGQTPPPQTTQAAYAQPGAAQSAYGQQPPAQTWPQSYGQQLPAYGGAPAPSQAGYGQQQQPYADAYGGGGYPQPPVFSSEGSAAPAVPGGVTKASPQS</sequence>
<keyword evidence="2" id="KW-0694">RNA-binding</keyword>
<reference evidence="5" key="2">
    <citation type="submission" date="2023-04" db="EMBL/GenBank/DDBJ databases">
        <authorList>
            <person name="Bruccoleri R.E."/>
            <person name="Oakeley E.J."/>
            <person name="Faust A.-M."/>
            <person name="Dessus-Babus S."/>
            <person name="Altorfer M."/>
            <person name="Burckhardt D."/>
            <person name="Oertli M."/>
            <person name="Naumann U."/>
            <person name="Petersen F."/>
            <person name="Wong J."/>
        </authorList>
    </citation>
    <scope>NUCLEOTIDE SEQUENCE</scope>
    <source>
        <strain evidence="5">GSM-AAB239-AS_SAM_17_03QT</strain>
        <tissue evidence="5">Leaf</tissue>
    </source>
</reference>
<proteinExistence type="predicted"/>
<keyword evidence="6" id="KW-1185">Reference proteome</keyword>
<dbReference type="InterPro" id="IPR036612">
    <property type="entry name" value="KH_dom_type_1_sf"/>
</dbReference>
<evidence type="ECO:0000256" key="3">
    <source>
        <dbReference type="SAM" id="MobiDB-lite"/>
    </source>
</evidence>
<feature type="compositionally biased region" description="Low complexity" evidence="3">
    <location>
        <begin position="605"/>
        <end position="628"/>
    </location>
</feature>
<feature type="compositionally biased region" description="Basic and acidic residues" evidence="3">
    <location>
        <begin position="1"/>
        <end position="19"/>
    </location>
</feature>
<dbReference type="SUPFAM" id="SSF54791">
    <property type="entry name" value="Eukaryotic type KH-domain (KH-domain type I)"/>
    <property type="match status" value="2"/>
</dbReference>
<evidence type="ECO:0000313" key="5">
    <source>
        <dbReference type="EMBL" id="KAJ6794603.1"/>
    </source>
</evidence>
<dbReference type="Gene3D" id="3.30.1370.10">
    <property type="entry name" value="K Homology domain, type 1"/>
    <property type="match status" value="2"/>
</dbReference>
<dbReference type="AlphaFoldDB" id="A0AAX6DS27"/>
<dbReference type="PROSITE" id="PS50084">
    <property type="entry name" value="KH_TYPE_1"/>
    <property type="match status" value="2"/>
</dbReference>
<reference evidence="5" key="1">
    <citation type="journal article" date="2023" name="GigaByte">
        <title>Genome assembly of the bearded iris, Iris pallida Lam.</title>
        <authorList>
            <person name="Bruccoleri R.E."/>
            <person name="Oakeley E.J."/>
            <person name="Faust A.M.E."/>
            <person name="Altorfer M."/>
            <person name="Dessus-Babus S."/>
            <person name="Burckhardt D."/>
            <person name="Oertli M."/>
            <person name="Naumann U."/>
            <person name="Petersen F."/>
            <person name="Wong J."/>
        </authorList>
    </citation>
    <scope>NUCLEOTIDE SEQUENCE</scope>
    <source>
        <strain evidence="5">GSM-AAB239-AS_SAM_17_03QT</strain>
    </source>
</reference>
<dbReference type="PANTHER" id="PTHR10288">
    <property type="entry name" value="KH DOMAIN CONTAINING RNA BINDING PROTEIN"/>
    <property type="match status" value="1"/>
</dbReference>
<dbReference type="SMART" id="SM00322">
    <property type="entry name" value="KH"/>
    <property type="match status" value="2"/>
</dbReference>
<feature type="domain" description="K Homology" evidence="4">
    <location>
        <begin position="127"/>
        <end position="201"/>
    </location>
</feature>
<keyword evidence="1" id="KW-0677">Repeat</keyword>
<accession>A0AAX6DS27</accession>
<dbReference type="GO" id="GO:0003723">
    <property type="term" value="F:RNA binding"/>
    <property type="evidence" value="ECO:0007669"/>
    <property type="project" value="UniProtKB-UniRule"/>
</dbReference>
<feature type="region of interest" description="Disordered" evidence="3">
    <location>
        <begin position="298"/>
        <end position="661"/>
    </location>
</feature>
<feature type="compositionally biased region" description="Low complexity" evidence="3">
    <location>
        <begin position="395"/>
        <end position="407"/>
    </location>
</feature>
<feature type="compositionally biased region" description="Low complexity" evidence="3">
    <location>
        <begin position="332"/>
        <end position="385"/>
    </location>
</feature>
<feature type="region of interest" description="Disordered" evidence="3">
    <location>
        <begin position="1"/>
        <end position="107"/>
    </location>
</feature>
<dbReference type="Pfam" id="PF00013">
    <property type="entry name" value="KH_1"/>
    <property type="match status" value="2"/>
</dbReference>
<protein>
    <submittedName>
        <fullName evidence="5">Far upstream element-binding protein 2-like</fullName>
    </submittedName>
</protein>
<evidence type="ECO:0000256" key="1">
    <source>
        <dbReference type="ARBA" id="ARBA00022737"/>
    </source>
</evidence>
<feature type="compositionally biased region" description="Polar residues" evidence="3">
    <location>
        <begin position="541"/>
        <end position="554"/>
    </location>
</feature>
<evidence type="ECO:0000256" key="2">
    <source>
        <dbReference type="PROSITE-ProRule" id="PRU00117"/>
    </source>
</evidence>
<evidence type="ECO:0000259" key="4">
    <source>
        <dbReference type="SMART" id="SM00322"/>
    </source>
</evidence>
<feature type="compositionally biased region" description="Low complexity" evidence="3">
    <location>
        <begin position="561"/>
        <end position="593"/>
    </location>
</feature>
<evidence type="ECO:0000313" key="6">
    <source>
        <dbReference type="Proteomes" id="UP001140949"/>
    </source>
</evidence>
<feature type="compositionally biased region" description="Pro residues" evidence="3">
    <location>
        <begin position="46"/>
        <end position="60"/>
    </location>
</feature>
<dbReference type="Proteomes" id="UP001140949">
    <property type="component" value="Unassembled WGS sequence"/>
</dbReference>
<feature type="compositionally biased region" description="Basic and acidic residues" evidence="3">
    <location>
        <begin position="78"/>
        <end position="87"/>
    </location>
</feature>
<feature type="compositionally biased region" description="Polar residues" evidence="3">
    <location>
        <begin position="447"/>
        <end position="477"/>
    </location>
</feature>
<feature type="compositionally biased region" description="Pro residues" evidence="3">
    <location>
        <begin position="318"/>
        <end position="331"/>
    </location>
</feature>
<gene>
    <name evidence="5" type="ORF">M6B38_229755</name>
</gene>
<dbReference type="InterPro" id="IPR004088">
    <property type="entry name" value="KH_dom_type_1"/>
</dbReference>
<dbReference type="CDD" id="cd00105">
    <property type="entry name" value="KH-I"/>
    <property type="match status" value="1"/>
</dbReference>
<feature type="compositionally biased region" description="Polar residues" evidence="3">
    <location>
        <begin position="92"/>
        <end position="107"/>
    </location>
</feature>
<feature type="domain" description="K Homology" evidence="4">
    <location>
        <begin position="224"/>
        <end position="298"/>
    </location>
</feature>
<feature type="compositionally biased region" description="Polar residues" evidence="3">
    <location>
        <begin position="408"/>
        <end position="434"/>
    </location>
</feature>
<dbReference type="FunFam" id="3.30.1370.10:FF:000093">
    <property type="entry name" value="KH domain-containing protein"/>
    <property type="match status" value="1"/>
</dbReference>
<dbReference type="InterPro" id="IPR004087">
    <property type="entry name" value="KH_dom"/>
</dbReference>
<dbReference type="EMBL" id="JANAVB010042217">
    <property type="protein sequence ID" value="KAJ6794603.1"/>
    <property type="molecule type" value="Genomic_DNA"/>
</dbReference>
<name>A0AAX6DS27_IRIPA</name>